<evidence type="ECO:0000256" key="1">
    <source>
        <dbReference type="SAM" id="Coils"/>
    </source>
</evidence>
<accession>A0A1P8UWB2</accession>
<protein>
    <submittedName>
        <fullName evidence="2">Uncharacterized protein</fullName>
    </submittedName>
</protein>
<evidence type="ECO:0000313" key="3">
    <source>
        <dbReference type="Proteomes" id="UP000187059"/>
    </source>
</evidence>
<gene>
    <name evidence="2" type="ORF">Ga0080574_TMP3292</name>
</gene>
<dbReference type="AlphaFoldDB" id="A0A1P8UWB2"/>
<organism evidence="2 3">
    <name type="scientific">Salipiger abyssi</name>
    <dbReference type="NCBI Taxonomy" id="1250539"/>
    <lineage>
        <taxon>Bacteria</taxon>
        <taxon>Pseudomonadati</taxon>
        <taxon>Pseudomonadota</taxon>
        <taxon>Alphaproteobacteria</taxon>
        <taxon>Rhodobacterales</taxon>
        <taxon>Roseobacteraceae</taxon>
        <taxon>Salipiger</taxon>
    </lineage>
</organism>
<keyword evidence="3" id="KW-1185">Reference proteome</keyword>
<dbReference type="KEGG" id="paby:Ga0080574_TMP3292"/>
<keyword evidence="1" id="KW-0175">Coiled coil</keyword>
<dbReference type="STRING" id="1250539.Ga0080574_TMP3292"/>
<sequence>MQEILAARLEITQEISAATAEHLRLTQRLSGFEVLRMGGEETREDAEGMARDRAALRRCEEEIEQLETRMAGLDAELERKAGGEGQ</sequence>
<evidence type="ECO:0000313" key="2">
    <source>
        <dbReference type="EMBL" id="APZ53626.1"/>
    </source>
</evidence>
<proteinExistence type="predicted"/>
<feature type="coiled-coil region" evidence="1">
    <location>
        <begin position="49"/>
        <end position="76"/>
    </location>
</feature>
<dbReference type="EMBL" id="CP015093">
    <property type="protein sequence ID" value="APZ53626.1"/>
    <property type="molecule type" value="Genomic_DNA"/>
</dbReference>
<name>A0A1P8UWB2_9RHOB</name>
<reference evidence="2 3" key="1">
    <citation type="submission" date="2016-04" db="EMBL/GenBank/DDBJ databases">
        <title>Deep-sea bacteria in the southern Pacific.</title>
        <authorList>
            <person name="Tang K."/>
        </authorList>
    </citation>
    <scope>NUCLEOTIDE SEQUENCE [LARGE SCALE GENOMIC DNA]</scope>
    <source>
        <strain evidence="2 3">JLT2014</strain>
    </source>
</reference>
<dbReference type="Proteomes" id="UP000187059">
    <property type="component" value="Chromosome"/>
</dbReference>